<name>A0A926DXA7_9FIRM</name>
<dbReference type="NCBIfam" id="TIGR00252">
    <property type="entry name" value="YraN family protein"/>
    <property type="match status" value="1"/>
</dbReference>
<comment type="similarity">
    <text evidence="1 2">Belongs to the UPF0102 family.</text>
</comment>
<gene>
    <name evidence="3" type="ORF">H8730_15350</name>
</gene>
<dbReference type="PANTHER" id="PTHR34039:SF1">
    <property type="entry name" value="UPF0102 PROTEIN YRAN"/>
    <property type="match status" value="1"/>
</dbReference>
<dbReference type="Gene3D" id="3.40.1350.10">
    <property type="match status" value="1"/>
</dbReference>
<evidence type="ECO:0000313" key="4">
    <source>
        <dbReference type="Proteomes" id="UP000657006"/>
    </source>
</evidence>
<comment type="caution">
    <text evidence="3">The sequence shown here is derived from an EMBL/GenBank/DDBJ whole genome shotgun (WGS) entry which is preliminary data.</text>
</comment>
<dbReference type="HAMAP" id="MF_00048">
    <property type="entry name" value="UPF0102"/>
    <property type="match status" value="1"/>
</dbReference>
<organism evidence="3 4">
    <name type="scientific">Bianquea renquensis</name>
    <dbReference type="NCBI Taxonomy" id="2763661"/>
    <lineage>
        <taxon>Bacteria</taxon>
        <taxon>Bacillati</taxon>
        <taxon>Bacillota</taxon>
        <taxon>Clostridia</taxon>
        <taxon>Eubacteriales</taxon>
        <taxon>Bianqueaceae</taxon>
        <taxon>Bianquea</taxon>
    </lineage>
</organism>
<dbReference type="AlphaFoldDB" id="A0A926DXA7"/>
<evidence type="ECO:0000256" key="2">
    <source>
        <dbReference type="HAMAP-Rule" id="MF_00048"/>
    </source>
</evidence>
<dbReference type="Proteomes" id="UP000657006">
    <property type="component" value="Unassembled WGS sequence"/>
</dbReference>
<dbReference type="GO" id="GO:0003676">
    <property type="term" value="F:nucleic acid binding"/>
    <property type="evidence" value="ECO:0007669"/>
    <property type="project" value="InterPro"/>
</dbReference>
<dbReference type="InterPro" id="IPR003509">
    <property type="entry name" value="UPF0102_YraN-like"/>
</dbReference>
<dbReference type="InterPro" id="IPR011856">
    <property type="entry name" value="tRNA_endonuc-like_dom_sf"/>
</dbReference>
<dbReference type="EMBL" id="JACRSQ010000036">
    <property type="protein sequence ID" value="MBC8544920.1"/>
    <property type="molecule type" value="Genomic_DNA"/>
</dbReference>
<sequence length="126" mass="14856">MGVRSLKDQRAVGRQKEKKAAMFLSKKGYRILEHSYRTPCGEIDLIAEHEGRIIFVEVKYRRSLRFGQPAEAVDWGKQRRITRTAYCYVRERHLEDRPVQFDIVEMTTMDGKDAARHIEHAFYPTL</sequence>
<dbReference type="PANTHER" id="PTHR34039">
    <property type="entry name" value="UPF0102 PROTEIN YRAN"/>
    <property type="match status" value="1"/>
</dbReference>
<protein>
    <recommendedName>
        <fullName evidence="2">UPF0102 protein H8730_15350</fullName>
    </recommendedName>
</protein>
<accession>A0A926DXA7</accession>
<dbReference type="SUPFAM" id="SSF52980">
    <property type="entry name" value="Restriction endonuclease-like"/>
    <property type="match status" value="1"/>
</dbReference>
<dbReference type="InterPro" id="IPR011335">
    <property type="entry name" value="Restrct_endonuc-II-like"/>
</dbReference>
<evidence type="ECO:0000256" key="1">
    <source>
        <dbReference type="ARBA" id="ARBA00006738"/>
    </source>
</evidence>
<dbReference type="Pfam" id="PF02021">
    <property type="entry name" value="UPF0102"/>
    <property type="match status" value="1"/>
</dbReference>
<evidence type="ECO:0000313" key="3">
    <source>
        <dbReference type="EMBL" id="MBC8544920.1"/>
    </source>
</evidence>
<dbReference type="NCBIfam" id="NF009150">
    <property type="entry name" value="PRK12497.1-3"/>
    <property type="match status" value="1"/>
</dbReference>
<reference evidence="3" key="1">
    <citation type="submission" date="2020-08" db="EMBL/GenBank/DDBJ databases">
        <title>Genome public.</title>
        <authorList>
            <person name="Liu C."/>
            <person name="Sun Q."/>
        </authorList>
    </citation>
    <scope>NUCLEOTIDE SEQUENCE</scope>
    <source>
        <strain evidence="3">NSJ-32</strain>
    </source>
</reference>
<keyword evidence="4" id="KW-1185">Reference proteome</keyword>
<dbReference type="RefSeq" id="WP_249290113.1">
    <property type="nucleotide sequence ID" value="NZ_JACRSQ010000036.1"/>
</dbReference>
<proteinExistence type="inferred from homology"/>
<dbReference type="CDD" id="cd20736">
    <property type="entry name" value="PoNe_Nuclease"/>
    <property type="match status" value="1"/>
</dbReference>